<accession>A0A2I0J474</accession>
<sequence>MHRLTPFRELLSSLLPYTLTGKGLGTEVERCGPEVGDRSKMRVKREMDKNDPLVPHTSCGQGIPKESGQVIYFNMILDQPSNTAQLSSAKDSSSSIVGKPSMPSEQLGTTYTTEGRSKMGVHLAVGVNPCILLAWGNVLPKLSLSSLSLHNSNRVTAALNRLPQSQNPRHSSLGFSHNALEMDYRYRMARTTADSDSRPLEIRRRSTPELESLSTRHPAKQKPSSRGGGITSKSTVAQQQSQLSARRNHPSSNIGLQRISTLGATSAPHTYSTIASQR</sequence>
<dbReference type="Proteomes" id="UP000233551">
    <property type="component" value="Unassembled WGS sequence"/>
</dbReference>
<reference evidence="2 3" key="1">
    <citation type="submission" date="2017-11" db="EMBL/GenBank/DDBJ databases">
        <title>De-novo sequencing of pomegranate (Punica granatum L.) genome.</title>
        <authorList>
            <person name="Akparov Z."/>
            <person name="Amiraslanov A."/>
            <person name="Hajiyeva S."/>
            <person name="Abbasov M."/>
            <person name="Kaur K."/>
            <person name="Hamwieh A."/>
            <person name="Solovyev V."/>
            <person name="Salamov A."/>
            <person name="Braich B."/>
            <person name="Kosarev P."/>
            <person name="Mahmoud A."/>
            <person name="Hajiyev E."/>
            <person name="Babayeva S."/>
            <person name="Izzatullayeva V."/>
            <person name="Mammadov A."/>
            <person name="Mammadov A."/>
            <person name="Sharifova S."/>
            <person name="Ojaghi J."/>
            <person name="Eynullazada K."/>
            <person name="Bayramov B."/>
            <person name="Abdulazimova A."/>
            <person name="Shahmuradov I."/>
        </authorList>
    </citation>
    <scope>NUCLEOTIDE SEQUENCE [LARGE SCALE GENOMIC DNA]</scope>
    <source>
        <strain evidence="3">cv. AG2017</strain>
        <tissue evidence="2">Leaf</tissue>
    </source>
</reference>
<evidence type="ECO:0000256" key="1">
    <source>
        <dbReference type="SAM" id="MobiDB-lite"/>
    </source>
</evidence>
<dbReference type="EMBL" id="PGOL01002105">
    <property type="protein sequence ID" value="PKI50536.1"/>
    <property type="molecule type" value="Genomic_DNA"/>
</dbReference>
<feature type="region of interest" description="Disordered" evidence="1">
    <location>
        <begin position="190"/>
        <end position="278"/>
    </location>
</feature>
<feature type="region of interest" description="Disordered" evidence="1">
    <location>
        <begin position="84"/>
        <end position="107"/>
    </location>
</feature>
<name>A0A2I0J474_PUNGR</name>
<feature type="compositionally biased region" description="Basic and acidic residues" evidence="1">
    <location>
        <begin position="193"/>
        <end position="208"/>
    </location>
</feature>
<evidence type="ECO:0000313" key="3">
    <source>
        <dbReference type="Proteomes" id="UP000233551"/>
    </source>
</evidence>
<organism evidence="2 3">
    <name type="scientific">Punica granatum</name>
    <name type="common">Pomegranate</name>
    <dbReference type="NCBI Taxonomy" id="22663"/>
    <lineage>
        <taxon>Eukaryota</taxon>
        <taxon>Viridiplantae</taxon>
        <taxon>Streptophyta</taxon>
        <taxon>Embryophyta</taxon>
        <taxon>Tracheophyta</taxon>
        <taxon>Spermatophyta</taxon>
        <taxon>Magnoliopsida</taxon>
        <taxon>eudicotyledons</taxon>
        <taxon>Gunneridae</taxon>
        <taxon>Pentapetalae</taxon>
        <taxon>rosids</taxon>
        <taxon>malvids</taxon>
        <taxon>Myrtales</taxon>
        <taxon>Lythraceae</taxon>
        <taxon>Punica</taxon>
    </lineage>
</organism>
<gene>
    <name evidence="2" type="ORF">CRG98_029090</name>
</gene>
<comment type="caution">
    <text evidence="2">The sequence shown here is derived from an EMBL/GenBank/DDBJ whole genome shotgun (WGS) entry which is preliminary data.</text>
</comment>
<keyword evidence="3" id="KW-1185">Reference proteome</keyword>
<feature type="non-terminal residue" evidence="2">
    <location>
        <position position="278"/>
    </location>
</feature>
<protein>
    <submittedName>
        <fullName evidence="2">Uncharacterized protein</fullName>
    </submittedName>
</protein>
<dbReference type="AlphaFoldDB" id="A0A2I0J474"/>
<feature type="compositionally biased region" description="Polar residues" evidence="1">
    <location>
        <begin position="231"/>
        <end position="278"/>
    </location>
</feature>
<evidence type="ECO:0000313" key="2">
    <source>
        <dbReference type="EMBL" id="PKI50536.1"/>
    </source>
</evidence>
<proteinExistence type="predicted"/>